<sequence length="277" mass="31065">MELTSDNGDVAPEVRLGRRIRQLRKENGLSLRQLSERVGGFSYSYIGRVELGRQPASDGLVTALDEFFGTGGTLSEIKGLARDIVIAQYSREYVRRERGASRIQSFASSLIPGLLQTKDYARELFRASSVRASDREIDAQVATRMERQAVFLRDEPPYYLAVIDEAAFRRPTLDRRIIREQLEHIASFGSNPYATIQVLPFAQGLHPMLGGTLNLLTLKDGRMVALVESFRSGDVVESSSSLLELVQRFDLARSKALPATESLDLIRNYLKEYSDES</sequence>
<dbReference type="RefSeq" id="WP_120760373.1">
    <property type="nucleotide sequence ID" value="NZ_RBAM01000095.1"/>
</dbReference>
<protein>
    <submittedName>
        <fullName evidence="2">XRE family transcriptional regulator</fullName>
    </submittedName>
</protein>
<dbReference type="InterPro" id="IPR043917">
    <property type="entry name" value="DUF5753"/>
</dbReference>
<dbReference type="Pfam" id="PF13560">
    <property type="entry name" value="HTH_31"/>
    <property type="match status" value="1"/>
</dbReference>
<dbReference type="Pfam" id="PF19054">
    <property type="entry name" value="DUF5753"/>
    <property type="match status" value="1"/>
</dbReference>
<organism evidence="2 3">
    <name type="scientific">Streptomyces klenkii</name>
    <dbReference type="NCBI Taxonomy" id="1420899"/>
    <lineage>
        <taxon>Bacteria</taxon>
        <taxon>Bacillati</taxon>
        <taxon>Actinomycetota</taxon>
        <taxon>Actinomycetes</taxon>
        <taxon>Kitasatosporales</taxon>
        <taxon>Streptomycetaceae</taxon>
        <taxon>Streptomyces</taxon>
    </lineage>
</organism>
<accession>A0A3B0A347</accession>
<dbReference type="InterPro" id="IPR010982">
    <property type="entry name" value="Lambda_DNA-bd_dom_sf"/>
</dbReference>
<gene>
    <name evidence="2" type="ORF">D7231_34880</name>
</gene>
<dbReference type="CDD" id="cd00093">
    <property type="entry name" value="HTH_XRE"/>
    <property type="match status" value="1"/>
</dbReference>
<reference evidence="2 3" key="1">
    <citation type="journal article" date="2015" name="Antonie Van Leeuwenhoek">
        <title>Streptomyces klenkii sp. nov., isolated from deep marine sediment.</title>
        <authorList>
            <person name="Veyisoglu A."/>
            <person name="Sahin N."/>
        </authorList>
    </citation>
    <scope>NUCLEOTIDE SEQUENCE [LARGE SCALE GENOMIC DNA]</scope>
    <source>
        <strain evidence="2 3">KCTC 29202</strain>
    </source>
</reference>
<dbReference type="PROSITE" id="PS50943">
    <property type="entry name" value="HTH_CROC1"/>
    <property type="match status" value="1"/>
</dbReference>
<dbReference type="GO" id="GO:0003677">
    <property type="term" value="F:DNA binding"/>
    <property type="evidence" value="ECO:0007669"/>
    <property type="project" value="InterPro"/>
</dbReference>
<keyword evidence="3" id="KW-1185">Reference proteome</keyword>
<evidence type="ECO:0000259" key="1">
    <source>
        <dbReference type="PROSITE" id="PS50943"/>
    </source>
</evidence>
<dbReference type="SMART" id="SM00530">
    <property type="entry name" value="HTH_XRE"/>
    <property type="match status" value="1"/>
</dbReference>
<dbReference type="AlphaFoldDB" id="A0A3B0A347"/>
<dbReference type="OrthoDB" id="4273809at2"/>
<evidence type="ECO:0000313" key="2">
    <source>
        <dbReference type="EMBL" id="RKN55065.1"/>
    </source>
</evidence>
<dbReference type="EMBL" id="RBAM01000095">
    <property type="protein sequence ID" value="RKN55065.1"/>
    <property type="molecule type" value="Genomic_DNA"/>
</dbReference>
<name>A0A3B0A347_9ACTN</name>
<comment type="caution">
    <text evidence="2">The sequence shown here is derived from an EMBL/GenBank/DDBJ whole genome shotgun (WGS) entry which is preliminary data.</text>
</comment>
<proteinExistence type="predicted"/>
<dbReference type="InterPro" id="IPR001387">
    <property type="entry name" value="Cro/C1-type_HTH"/>
</dbReference>
<dbReference type="SUPFAM" id="SSF47413">
    <property type="entry name" value="lambda repressor-like DNA-binding domains"/>
    <property type="match status" value="1"/>
</dbReference>
<evidence type="ECO:0000313" key="3">
    <source>
        <dbReference type="Proteomes" id="UP000270343"/>
    </source>
</evidence>
<dbReference type="Proteomes" id="UP000270343">
    <property type="component" value="Unassembled WGS sequence"/>
</dbReference>
<feature type="domain" description="HTH cro/C1-type" evidence="1">
    <location>
        <begin position="20"/>
        <end position="77"/>
    </location>
</feature>
<dbReference type="Gene3D" id="1.10.260.40">
    <property type="entry name" value="lambda repressor-like DNA-binding domains"/>
    <property type="match status" value="1"/>
</dbReference>